<dbReference type="Gene3D" id="1.10.510.10">
    <property type="entry name" value="Transferase(Phosphotransferase) domain 1"/>
    <property type="match status" value="1"/>
</dbReference>
<name>A0A9P1INE1_9PELO</name>
<evidence type="ECO:0000256" key="7">
    <source>
        <dbReference type="PROSITE-ProRule" id="PRU00191"/>
    </source>
</evidence>
<accession>A0A9P1INE1</accession>
<reference evidence="11" key="1">
    <citation type="submission" date="2022-11" db="EMBL/GenBank/DDBJ databases">
        <authorList>
            <person name="Kikuchi T."/>
        </authorList>
    </citation>
    <scope>NUCLEOTIDE SEQUENCE</scope>
    <source>
        <strain evidence="11">PS1010</strain>
    </source>
</reference>
<dbReference type="PRINTS" id="PR00109">
    <property type="entry name" value="TYRKINASE"/>
</dbReference>
<feature type="domain" description="SH2" evidence="9">
    <location>
        <begin position="25"/>
        <end position="131"/>
    </location>
</feature>
<comment type="caution">
    <text evidence="11">The sequence shown here is derived from an EMBL/GenBank/DDBJ whole genome shotgun (WGS) entry which is preliminary data.</text>
</comment>
<evidence type="ECO:0000256" key="1">
    <source>
        <dbReference type="ARBA" id="ARBA00022679"/>
    </source>
</evidence>
<evidence type="ECO:0000259" key="9">
    <source>
        <dbReference type="PROSITE" id="PS50001"/>
    </source>
</evidence>
<keyword evidence="7" id="KW-0727">SH2 domain</keyword>
<dbReference type="InterPro" id="IPR036860">
    <property type="entry name" value="SH2_dom_sf"/>
</dbReference>
<keyword evidence="1 8" id="KW-0808">Transferase</keyword>
<keyword evidence="12" id="KW-1185">Reference proteome</keyword>
<evidence type="ECO:0000256" key="6">
    <source>
        <dbReference type="ARBA" id="ARBA00051245"/>
    </source>
</evidence>
<feature type="domain" description="Protein kinase" evidence="10">
    <location>
        <begin position="146"/>
        <end position="417"/>
    </location>
</feature>
<evidence type="ECO:0000259" key="10">
    <source>
        <dbReference type="PROSITE" id="PS50011"/>
    </source>
</evidence>
<dbReference type="AlphaFoldDB" id="A0A9P1INE1"/>
<dbReference type="InterPro" id="IPR020635">
    <property type="entry name" value="Tyr_kinase_cat_dom"/>
</dbReference>
<keyword evidence="4 8" id="KW-0067">ATP-binding</keyword>
<dbReference type="EC" id="2.7.10.2" evidence="8"/>
<dbReference type="PROSITE" id="PS50011">
    <property type="entry name" value="PROTEIN_KINASE_DOM"/>
    <property type="match status" value="1"/>
</dbReference>
<evidence type="ECO:0000256" key="8">
    <source>
        <dbReference type="RuleBase" id="RU362096"/>
    </source>
</evidence>
<dbReference type="SUPFAM" id="SSF55550">
    <property type="entry name" value="SH2 domain"/>
    <property type="match status" value="1"/>
</dbReference>
<evidence type="ECO:0000256" key="5">
    <source>
        <dbReference type="ARBA" id="ARBA00023137"/>
    </source>
</evidence>
<keyword evidence="2 8" id="KW-0547">Nucleotide-binding</keyword>
<dbReference type="InterPro" id="IPR001245">
    <property type="entry name" value="Ser-Thr/Tyr_kinase_cat_dom"/>
</dbReference>
<evidence type="ECO:0000256" key="3">
    <source>
        <dbReference type="ARBA" id="ARBA00022777"/>
    </source>
</evidence>
<dbReference type="GO" id="GO:0004715">
    <property type="term" value="F:non-membrane spanning protein tyrosine kinase activity"/>
    <property type="evidence" value="ECO:0007669"/>
    <property type="project" value="UniProtKB-EC"/>
</dbReference>
<dbReference type="SMART" id="SM00252">
    <property type="entry name" value="SH2"/>
    <property type="match status" value="1"/>
</dbReference>
<comment type="catalytic activity">
    <reaction evidence="6 8">
        <text>L-tyrosyl-[protein] + ATP = O-phospho-L-tyrosyl-[protein] + ADP + H(+)</text>
        <dbReference type="Rhea" id="RHEA:10596"/>
        <dbReference type="Rhea" id="RHEA-COMP:10136"/>
        <dbReference type="Rhea" id="RHEA-COMP:20101"/>
        <dbReference type="ChEBI" id="CHEBI:15378"/>
        <dbReference type="ChEBI" id="CHEBI:30616"/>
        <dbReference type="ChEBI" id="CHEBI:46858"/>
        <dbReference type="ChEBI" id="CHEBI:61978"/>
        <dbReference type="ChEBI" id="CHEBI:456216"/>
        <dbReference type="EC" id="2.7.10.2"/>
    </reaction>
</comment>
<dbReference type="InterPro" id="IPR050198">
    <property type="entry name" value="Non-receptor_tyrosine_kinases"/>
</dbReference>
<dbReference type="InterPro" id="IPR008266">
    <property type="entry name" value="Tyr_kinase_AS"/>
</dbReference>
<evidence type="ECO:0000313" key="12">
    <source>
        <dbReference type="Proteomes" id="UP001152747"/>
    </source>
</evidence>
<evidence type="ECO:0000256" key="4">
    <source>
        <dbReference type="ARBA" id="ARBA00022840"/>
    </source>
</evidence>
<dbReference type="SUPFAM" id="SSF56112">
    <property type="entry name" value="Protein kinase-like (PK-like)"/>
    <property type="match status" value="1"/>
</dbReference>
<dbReference type="GO" id="GO:0005524">
    <property type="term" value="F:ATP binding"/>
    <property type="evidence" value="ECO:0007669"/>
    <property type="project" value="UniProtKB-KW"/>
</dbReference>
<dbReference type="Gene3D" id="3.30.505.10">
    <property type="entry name" value="SH2 domain"/>
    <property type="match status" value="1"/>
</dbReference>
<dbReference type="Pfam" id="PF07714">
    <property type="entry name" value="PK_Tyr_Ser-Thr"/>
    <property type="match status" value="1"/>
</dbReference>
<dbReference type="CDD" id="cd00192">
    <property type="entry name" value="PTKc"/>
    <property type="match status" value="1"/>
</dbReference>
<dbReference type="InterPro" id="IPR000980">
    <property type="entry name" value="SH2"/>
</dbReference>
<sequence length="500" mass="57129">MSSKMPETPEKSWLAEKLNVKKLQFYHGVVTREDVQNNLRDCQIGDFCLRSALMKTETVLRIFLCVKIGEQEIVHYLLDFKDEKFVVKQEIEKEGKGKIVLDSPVFKDYDDMIQYYRHHRLACGIRLRASIPRPKYQLNPAKIFYDKEAGKLGEGNFCFVYRGKLRRSNGREEEIAVKVSKATDHNVDSASIMATRNELFAEAKLLTAIRHPHIIKLYGTCCDSPPFLVVMEFCTGGSVENLVKNMGKDMEEYEKQTILIDACRGIRYLHEKKCVHRDLAARNCLISADGLIKVADFGLSRALLENQTAFKEALKEAPLAWLAPECIQKESEFSTKSDVWAFGVLCYEVYFDGRKPFEDEKDTGIVIRNIRKANMPTIGVQSITPKMDEMLNGIWTKKPEDRIDIQQCLEFLVEALVPGNLATIKRMQLNKLAGVLRKKMANTDTDREETEMPCLLNKSSSVDTRVKLLRKKSSTTAKRRAKLEKKKSTTAVEAFLKSDE</sequence>
<keyword evidence="5 8" id="KW-0829">Tyrosine-protein kinase</keyword>
<protein>
    <recommendedName>
        <fullName evidence="8">Tyrosine-protein kinase</fullName>
        <ecNumber evidence="8">2.7.10.2</ecNumber>
    </recommendedName>
</protein>
<dbReference type="Proteomes" id="UP001152747">
    <property type="component" value="Unassembled WGS sequence"/>
</dbReference>
<dbReference type="SMART" id="SM00219">
    <property type="entry name" value="TyrKc"/>
    <property type="match status" value="1"/>
</dbReference>
<dbReference type="InterPro" id="IPR000719">
    <property type="entry name" value="Prot_kinase_dom"/>
</dbReference>
<dbReference type="OrthoDB" id="65481at2759"/>
<dbReference type="InterPro" id="IPR011009">
    <property type="entry name" value="Kinase-like_dom_sf"/>
</dbReference>
<organism evidence="11 12">
    <name type="scientific">Caenorhabditis angaria</name>
    <dbReference type="NCBI Taxonomy" id="860376"/>
    <lineage>
        <taxon>Eukaryota</taxon>
        <taxon>Metazoa</taxon>
        <taxon>Ecdysozoa</taxon>
        <taxon>Nematoda</taxon>
        <taxon>Chromadorea</taxon>
        <taxon>Rhabditida</taxon>
        <taxon>Rhabditina</taxon>
        <taxon>Rhabditomorpha</taxon>
        <taxon>Rhabditoidea</taxon>
        <taxon>Rhabditidae</taxon>
        <taxon>Peloderinae</taxon>
        <taxon>Caenorhabditis</taxon>
    </lineage>
</organism>
<evidence type="ECO:0000313" key="11">
    <source>
        <dbReference type="EMBL" id="CAI5447246.1"/>
    </source>
</evidence>
<evidence type="ECO:0000256" key="2">
    <source>
        <dbReference type="ARBA" id="ARBA00022741"/>
    </source>
</evidence>
<comment type="similarity">
    <text evidence="8">Belongs to the protein kinase superfamily. Tyr protein kinase family.</text>
</comment>
<dbReference type="PANTHER" id="PTHR24418">
    <property type="entry name" value="TYROSINE-PROTEIN KINASE"/>
    <property type="match status" value="1"/>
</dbReference>
<dbReference type="PROSITE" id="PS50001">
    <property type="entry name" value="SH2"/>
    <property type="match status" value="1"/>
</dbReference>
<keyword evidence="3 8" id="KW-0418">Kinase</keyword>
<dbReference type="PROSITE" id="PS00109">
    <property type="entry name" value="PROTEIN_KINASE_TYR"/>
    <property type="match status" value="1"/>
</dbReference>
<dbReference type="EMBL" id="CANHGI010000004">
    <property type="protein sequence ID" value="CAI5447246.1"/>
    <property type="molecule type" value="Genomic_DNA"/>
</dbReference>
<proteinExistence type="inferred from homology"/>
<gene>
    <name evidence="11" type="ORF">CAMP_LOCUS9883</name>
</gene>